<sequence length="432" mass="47526">MVISDTEGSDSDSTDGVSDASGSLDTNLPEGSSTLISTTSIEPTPKYSRRGRTPKAEQLKKFRSSSFGDIADYFKKNSLKRSRENVALSSPKRTEDSPSPPNKVTRSSSSPPSVSRGKVAHMADQSSARKQCSGHKSDLSQDTASASATNLFSTFNAPSIPPTTIEALFLQMQGWRAADQAYMSGMKQDLINKIAESSLACSKEINALRDELTVKNTELKKELEDVKSRVSVIESNANLSSGFGSTVHDLERQIINNSINSVEKHIRRNNIIIRGLICDEANVKKTVAEFLDTHLNTKNCIESVSILNKTKDSIKVVLKDQEVKQKILKNKRLLKVPVYINSDLTPEESYIAKRLRDEGKKLKAEGNNIKYGFQKLIVNGTPMTWDKNLNALVPSQSSSTSQTNFNPSQDTITNASYSQSSNTKNNFNPHVQ</sequence>
<feature type="compositionally biased region" description="Low complexity" evidence="2">
    <location>
        <begin position="395"/>
        <end position="408"/>
    </location>
</feature>
<evidence type="ECO:0000313" key="4">
    <source>
        <dbReference type="Proteomes" id="UP000826195"/>
    </source>
</evidence>
<reference evidence="3 4" key="1">
    <citation type="journal article" date="2021" name="J. Hered.">
        <title>A chromosome-level genome assembly of the parasitoid wasp, Cotesia glomerata (Hymenoptera: Braconidae).</title>
        <authorList>
            <person name="Pinto B.J."/>
            <person name="Weis J.J."/>
            <person name="Gamble T."/>
            <person name="Ode P.J."/>
            <person name="Paul R."/>
            <person name="Zaspel J.M."/>
        </authorList>
    </citation>
    <scope>NUCLEOTIDE SEQUENCE [LARGE SCALE GENOMIC DNA]</scope>
    <source>
        <strain evidence="3">CgM1</strain>
    </source>
</reference>
<feature type="compositionally biased region" description="Polar residues" evidence="2">
    <location>
        <begin position="409"/>
        <end position="432"/>
    </location>
</feature>
<dbReference type="AlphaFoldDB" id="A0AAV7HTE1"/>
<proteinExistence type="predicted"/>
<feature type="compositionally biased region" description="Low complexity" evidence="2">
    <location>
        <begin position="14"/>
        <end position="23"/>
    </location>
</feature>
<feature type="region of interest" description="Disordered" evidence="2">
    <location>
        <begin position="395"/>
        <end position="432"/>
    </location>
</feature>
<feature type="region of interest" description="Disordered" evidence="2">
    <location>
        <begin position="83"/>
        <end position="141"/>
    </location>
</feature>
<feature type="coiled-coil region" evidence="1">
    <location>
        <begin position="202"/>
        <end position="236"/>
    </location>
</feature>
<evidence type="ECO:0000256" key="2">
    <source>
        <dbReference type="SAM" id="MobiDB-lite"/>
    </source>
</evidence>
<gene>
    <name evidence="3" type="ORF">KQX54_010141</name>
</gene>
<dbReference type="Proteomes" id="UP000826195">
    <property type="component" value="Unassembled WGS sequence"/>
</dbReference>
<dbReference type="EMBL" id="JAHXZJ010002982">
    <property type="protein sequence ID" value="KAH0534920.1"/>
    <property type="molecule type" value="Genomic_DNA"/>
</dbReference>
<protein>
    <submittedName>
        <fullName evidence="3">Uncharacterized protein</fullName>
    </submittedName>
</protein>
<organism evidence="3 4">
    <name type="scientific">Cotesia glomerata</name>
    <name type="common">Lepidopteran parasitic wasp</name>
    <name type="synonym">Apanteles glomeratus</name>
    <dbReference type="NCBI Taxonomy" id="32391"/>
    <lineage>
        <taxon>Eukaryota</taxon>
        <taxon>Metazoa</taxon>
        <taxon>Ecdysozoa</taxon>
        <taxon>Arthropoda</taxon>
        <taxon>Hexapoda</taxon>
        <taxon>Insecta</taxon>
        <taxon>Pterygota</taxon>
        <taxon>Neoptera</taxon>
        <taxon>Endopterygota</taxon>
        <taxon>Hymenoptera</taxon>
        <taxon>Apocrita</taxon>
        <taxon>Ichneumonoidea</taxon>
        <taxon>Braconidae</taxon>
        <taxon>Microgastrinae</taxon>
        <taxon>Cotesia</taxon>
    </lineage>
</organism>
<comment type="caution">
    <text evidence="3">The sequence shown here is derived from an EMBL/GenBank/DDBJ whole genome shotgun (WGS) entry which is preliminary data.</text>
</comment>
<keyword evidence="1" id="KW-0175">Coiled coil</keyword>
<evidence type="ECO:0000256" key="1">
    <source>
        <dbReference type="SAM" id="Coils"/>
    </source>
</evidence>
<keyword evidence="4" id="KW-1185">Reference proteome</keyword>
<accession>A0AAV7HTE1</accession>
<feature type="region of interest" description="Disordered" evidence="2">
    <location>
        <begin position="1"/>
        <end position="62"/>
    </location>
</feature>
<name>A0AAV7HTE1_COTGL</name>
<feature type="compositionally biased region" description="Polar residues" evidence="2">
    <location>
        <begin position="24"/>
        <end position="42"/>
    </location>
</feature>
<evidence type="ECO:0000313" key="3">
    <source>
        <dbReference type="EMBL" id="KAH0534920.1"/>
    </source>
</evidence>